<evidence type="ECO:0000256" key="4">
    <source>
        <dbReference type="ARBA" id="ARBA00022723"/>
    </source>
</evidence>
<dbReference type="InterPro" id="IPR054712">
    <property type="entry name" value="Cas3-like_dom"/>
</dbReference>
<evidence type="ECO:0000256" key="6">
    <source>
        <dbReference type="ARBA" id="ARBA00022801"/>
    </source>
</evidence>
<dbReference type="InterPro" id="IPR006674">
    <property type="entry name" value="HD_domain"/>
</dbReference>
<dbReference type="Gene3D" id="1.10.3210.30">
    <property type="match status" value="1"/>
</dbReference>
<keyword evidence="5" id="KW-0547">Nucleotide-binding</keyword>
<feature type="domain" description="HD Cas3-type" evidence="11">
    <location>
        <begin position="14"/>
        <end position="176"/>
    </location>
</feature>
<dbReference type="CDD" id="cd09641">
    <property type="entry name" value="Cas3''_I"/>
    <property type="match status" value="1"/>
</dbReference>
<dbReference type="InterPro" id="IPR027417">
    <property type="entry name" value="P-loop_NTPase"/>
</dbReference>
<evidence type="ECO:0000256" key="2">
    <source>
        <dbReference type="ARBA" id="ARBA00009046"/>
    </source>
</evidence>
<dbReference type="NCBIfam" id="TIGR01587">
    <property type="entry name" value="cas3_core"/>
    <property type="match status" value="1"/>
</dbReference>
<dbReference type="InterPro" id="IPR006474">
    <property type="entry name" value="Helicase_Cas3_CRISPR-ass_core"/>
</dbReference>
<name>A0A242MLP0_CABSO</name>
<dbReference type="InterPro" id="IPR011545">
    <property type="entry name" value="DEAD/DEAH_box_helicase_dom"/>
</dbReference>
<evidence type="ECO:0000259" key="10">
    <source>
        <dbReference type="PROSITE" id="PS51192"/>
    </source>
</evidence>
<dbReference type="Pfam" id="PF22590">
    <property type="entry name" value="Cas3-like_C_2"/>
    <property type="match status" value="1"/>
</dbReference>
<dbReference type="Proteomes" id="UP000194546">
    <property type="component" value="Unassembled WGS sequence"/>
</dbReference>
<dbReference type="PROSITE" id="PS51643">
    <property type="entry name" value="HD_CAS3"/>
    <property type="match status" value="1"/>
</dbReference>
<dbReference type="EMBL" id="NBTY01000120">
    <property type="protein sequence ID" value="OTP72090.1"/>
    <property type="molecule type" value="Genomic_DNA"/>
</dbReference>
<keyword evidence="6" id="KW-0378">Hydrolase</keyword>
<evidence type="ECO:0000256" key="5">
    <source>
        <dbReference type="ARBA" id="ARBA00022741"/>
    </source>
</evidence>
<dbReference type="Pfam" id="PF01966">
    <property type="entry name" value="HD"/>
    <property type="match status" value="1"/>
</dbReference>
<keyword evidence="9" id="KW-0051">Antiviral defense</keyword>
<dbReference type="GO" id="GO:0004386">
    <property type="term" value="F:helicase activity"/>
    <property type="evidence" value="ECO:0007669"/>
    <property type="project" value="UniProtKB-KW"/>
</dbReference>
<dbReference type="SUPFAM" id="SSF109604">
    <property type="entry name" value="HD-domain/PDEase-like"/>
    <property type="match status" value="1"/>
</dbReference>
<keyword evidence="3" id="KW-0540">Nuclease</keyword>
<gene>
    <name evidence="12" type="ORF">PAMC26510_22265</name>
</gene>
<dbReference type="InterPro" id="IPR014001">
    <property type="entry name" value="Helicase_ATP-bd"/>
</dbReference>
<keyword evidence="4" id="KW-0479">Metal-binding</keyword>
<dbReference type="NCBIfam" id="TIGR01596">
    <property type="entry name" value="cas3_HD"/>
    <property type="match status" value="1"/>
</dbReference>
<comment type="caution">
    <text evidence="12">The sequence shown here is derived from an EMBL/GenBank/DDBJ whole genome shotgun (WGS) entry which is preliminary data.</text>
</comment>
<dbReference type="SUPFAM" id="SSF52540">
    <property type="entry name" value="P-loop containing nucleoside triphosphate hydrolases"/>
    <property type="match status" value="1"/>
</dbReference>
<protein>
    <submittedName>
        <fullName evidence="12">CRISPR-associated helicase Cas3</fullName>
    </submittedName>
</protein>
<evidence type="ECO:0000256" key="1">
    <source>
        <dbReference type="ARBA" id="ARBA00006847"/>
    </source>
</evidence>
<reference evidence="12 13" key="1">
    <citation type="submission" date="2017-03" db="EMBL/GenBank/DDBJ databases">
        <title>Genome analysis of strain PAMC 26510.</title>
        <authorList>
            <person name="Oh H.-M."/>
            <person name="Yang J.-A."/>
        </authorList>
    </citation>
    <scope>NUCLEOTIDE SEQUENCE [LARGE SCALE GENOMIC DNA]</scope>
    <source>
        <strain evidence="12 13">PAMC 26510</strain>
    </source>
</reference>
<sequence>MTRIFHAHSTSNADETDWQTLPDHLNAVGKLAGQAAKHFGSTMLAETAGKLHDLGKYTDAYQQRIRGGQRVDHATWGAKVASEKYGALGRMMAYGIAGHHAGLANGRDPGTRTPLDGRLAADLPPLFDDYLKDLTLPATPREMAPTTWHKNADRPQFQMSLLTRMIFSCVVDGDYLDTDRFYSKIENRPFDRDRPKPTLIELRAKLDAHLATFKVKKLIDTTRAQILTHARSHANDRIGMFSLTVPTGGGKTLTSLAFALDHAIAHGLDRVIFVIPFTSIVEQNAAVFKKAFGDLGDAAVLEHHSAFVPTPGKNPEAAAKLRVVMDNWDAPIIVTTSVQFFESLYSSKPSQCRKLHNITGSVVILDEAQALPLKLLRPCVAVLDELALNYRTSVVLCTATQPALNAPKFVGGFKEVIELAPDPEALFETLARVTIVSAGTLDDDALTQRMRDHEQALAIVNNRQHAQALYASIADEKGARHLSTLMYPKHRTRVLGEVRETLKKEKPCRLISTSLIEAGVDIDFPYVLRAEAGLDSIAQAAGRCNRSGKRSREESIVEVFSTENPDWAPPKALMPLADKAREIMRAAKADPLSIAAINEYFGALYWQIGAEKLDGCNLLGTIEADGIAAFKFELIDQQFQMIESVQMPVIIPADGDCKALLRDLEHTESCGGIARKLQPYLIQIPRNAHDALAASGAIQPVAPDKYGTQFMQLITMNFYNDRFGLQLDGSMLLDPDSLIQ</sequence>
<dbReference type="CDD" id="cd17930">
    <property type="entry name" value="DEXHc_cas3"/>
    <property type="match status" value="1"/>
</dbReference>
<evidence type="ECO:0000256" key="9">
    <source>
        <dbReference type="ARBA" id="ARBA00023118"/>
    </source>
</evidence>
<organism evidence="12 13">
    <name type="scientific">Caballeronia sordidicola</name>
    <name type="common">Burkholderia sordidicola</name>
    <dbReference type="NCBI Taxonomy" id="196367"/>
    <lineage>
        <taxon>Bacteria</taxon>
        <taxon>Pseudomonadati</taxon>
        <taxon>Pseudomonadota</taxon>
        <taxon>Betaproteobacteria</taxon>
        <taxon>Burkholderiales</taxon>
        <taxon>Burkholderiaceae</taxon>
        <taxon>Caballeronia</taxon>
    </lineage>
</organism>
<dbReference type="PROSITE" id="PS51192">
    <property type="entry name" value="HELICASE_ATP_BIND_1"/>
    <property type="match status" value="1"/>
</dbReference>
<dbReference type="Gene3D" id="3.40.50.300">
    <property type="entry name" value="P-loop containing nucleotide triphosphate hydrolases"/>
    <property type="match status" value="2"/>
</dbReference>
<evidence type="ECO:0000259" key="11">
    <source>
        <dbReference type="PROSITE" id="PS51643"/>
    </source>
</evidence>
<keyword evidence="7" id="KW-0347">Helicase</keyword>
<dbReference type="GO" id="GO:0051607">
    <property type="term" value="P:defense response to virus"/>
    <property type="evidence" value="ECO:0007669"/>
    <property type="project" value="UniProtKB-KW"/>
</dbReference>
<dbReference type="Pfam" id="PF00270">
    <property type="entry name" value="DEAD"/>
    <property type="match status" value="1"/>
</dbReference>
<dbReference type="GO" id="GO:0004518">
    <property type="term" value="F:nuclease activity"/>
    <property type="evidence" value="ECO:0007669"/>
    <property type="project" value="UniProtKB-KW"/>
</dbReference>
<dbReference type="RefSeq" id="WP_086382394.1">
    <property type="nucleotide sequence ID" value="NZ_NBTY01000120.1"/>
</dbReference>
<dbReference type="GO" id="GO:0016787">
    <property type="term" value="F:hydrolase activity"/>
    <property type="evidence" value="ECO:0007669"/>
    <property type="project" value="UniProtKB-KW"/>
</dbReference>
<evidence type="ECO:0000256" key="3">
    <source>
        <dbReference type="ARBA" id="ARBA00022722"/>
    </source>
</evidence>
<comment type="similarity">
    <text evidence="2">In the central section; belongs to the CRISPR-associated helicase Cas3 family.</text>
</comment>
<dbReference type="AlphaFoldDB" id="A0A242MLP0"/>
<proteinExistence type="inferred from homology"/>
<dbReference type="GO" id="GO:0003676">
    <property type="term" value="F:nucleic acid binding"/>
    <property type="evidence" value="ECO:0007669"/>
    <property type="project" value="InterPro"/>
</dbReference>
<accession>A0A242MLP0</accession>
<dbReference type="InterPro" id="IPR038257">
    <property type="entry name" value="CRISPR-assoc_Cas3_HD_sf"/>
</dbReference>
<keyword evidence="8" id="KW-0067">ATP-binding</keyword>
<dbReference type="InterPro" id="IPR006483">
    <property type="entry name" value="CRISPR-assoc_Cas3_HD"/>
</dbReference>
<evidence type="ECO:0000256" key="8">
    <source>
        <dbReference type="ARBA" id="ARBA00022840"/>
    </source>
</evidence>
<comment type="similarity">
    <text evidence="1">In the N-terminal section; belongs to the CRISPR-associated nuclease Cas3-HD family.</text>
</comment>
<evidence type="ECO:0000313" key="13">
    <source>
        <dbReference type="Proteomes" id="UP000194546"/>
    </source>
</evidence>
<evidence type="ECO:0000256" key="7">
    <source>
        <dbReference type="ARBA" id="ARBA00022806"/>
    </source>
</evidence>
<feature type="domain" description="Helicase ATP-binding" evidence="10">
    <location>
        <begin position="232"/>
        <end position="419"/>
    </location>
</feature>
<dbReference type="GO" id="GO:0046872">
    <property type="term" value="F:metal ion binding"/>
    <property type="evidence" value="ECO:0007669"/>
    <property type="project" value="UniProtKB-KW"/>
</dbReference>
<evidence type="ECO:0000313" key="12">
    <source>
        <dbReference type="EMBL" id="OTP72090.1"/>
    </source>
</evidence>
<dbReference type="SMART" id="SM00487">
    <property type="entry name" value="DEXDc"/>
    <property type="match status" value="1"/>
</dbReference>
<dbReference type="GO" id="GO:0005524">
    <property type="term" value="F:ATP binding"/>
    <property type="evidence" value="ECO:0007669"/>
    <property type="project" value="UniProtKB-KW"/>
</dbReference>